<evidence type="ECO:0000313" key="1">
    <source>
        <dbReference type="EMBL" id="KAJ1141221.1"/>
    </source>
</evidence>
<reference evidence="1" key="1">
    <citation type="journal article" date="2022" name="bioRxiv">
        <title>Sequencing and chromosome-scale assembly of the giantPleurodeles waltlgenome.</title>
        <authorList>
            <person name="Brown T."/>
            <person name="Elewa A."/>
            <person name="Iarovenko S."/>
            <person name="Subramanian E."/>
            <person name="Araus A.J."/>
            <person name="Petzold A."/>
            <person name="Susuki M."/>
            <person name="Suzuki K.-i.T."/>
            <person name="Hayashi T."/>
            <person name="Toyoda A."/>
            <person name="Oliveira C."/>
            <person name="Osipova E."/>
            <person name="Leigh N.D."/>
            <person name="Simon A."/>
            <person name="Yun M.H."/>
        </authorList>
    </citation>
    <scope>NUCLEOTIDE SEQUENCE</scope>
    <source>
        <strain evidence="1">20211129_DDA</strain>
        <tissue evidence="1">Liver</tissue>
    </source>
</reference>
<accession>A0AAV7QPH0</accession>
<keyword evidence="2" id="KW-1185">Reference proteome</keyword>
<dbReference type="Proteomes" id="UP001066276">
    <property type="component" value="Chromosome 6"/>
</dbReference>
<evidence type="ECO:0000313" key="2">
    <source>
        <dbReference type="Proteomes" id="UP001066276"/>
    </source>
</evidence>
<proteinExistence type="predicted"/>
<sequence>MRAAWRGFRFSLQKYTNTLSPWQPERWCMMAREVVERNNAAVETGTRRRWYLRGRALEECMSYNGKSVFPRDWMVLHQLV</sequence>
<dbReference type="EMBL" id="JANPWB010000010">
    <property type="protein sequence ID" value="KAJ1141221.1"/>
    <property type="molecule type" value="Genomic_DNA"/>
</dbReference>
<comment type="caution">
    <text evidence="1">The sequence shown here is derived from an EMBL/GenBank/DDBJ whole genome shotgun (WGS) entry which is preliminary data.</text>
</comment>
<name>A0AAV7QPH0_PLEWA</name>
<gene>
    <name evidence="1" type="ORF">NDU88_007556</name>
</gene>
<dbReference type="AlphaFoldDB" id="A0AAV7QPH0"/>
<protein>
    <submittedName>
        <fullName evidence="1">Uncharacterized protein</fullName>
    </submittedName>
</protein>
<organism evidence="1 2">
    <name type="scientific">Pleurodeles waltl</name>
    <name type="common">Iberian ribbed newt</name>
    <dbReference type="NCBI Taxonomy" id="8319"/>
    <lineage>
        <taxon>Eukaryota</taxon>
        <taxon>Metazoa</taxon>
        <taxon>Chordata</taxon>
        <taxon>Craniata</taxon>
        <taxon>Vertebrata</taxon>
        <taxon>Euteleostomi</taxon>
        <taxon>Amphibia</taxon>
        <taxon>Batrachia</taxon>
        <taxon>Caudata</taxon>
        <taxon>Salamandroidea</taxon>
        <taxon>Salamandridae</taxon>
        <taxon>Pleurodelinae</taxon>
        <taxon>Pleurodeles</taxon>
    </lineage>
</organism>